<name>A0A655P899_VIBCL</name>
<proteinExistence type="predicted"/>
<evidence type="ECO:0000313" key="1">
    <source>
        <dbReference type="EMBL" id="CSC74622.1"/>
    </source>
</evidence>
<accession>A0A655P899</accession>
<evidence type="ECO:0000313" key="2">
    <source>
        <dbReference type="Proteomes" id="UP000041770"/>
    </source>
</evidence>
<dbReference type="EMBL" id="CWQY01000013">
    <property type="protein sequence ID" value="CSC74622.1"/>
    <property type="molecule type" value="Genomic_DNA"/>
</dbReference>
<reference evidence="1 2" key="1">
    <citation type="submission" date="2015-07" db="EMBL/GenBank/DDBJ databases">
        <authorList>
            <consortium name="Pathogen Informatics"/>
        </authorList>
    </citation>
    <scope>NUCLEOTIDE SEQUENCE [LARGE SCALE GENOMIC DNA]</scope>
    <source>
        <strain evidence="1 2">A316</strain>
    </source>
</reference>
<dbReference type="Proteomes" id="UP000041770">
    <property type="component" value="Unassembled WGS sequence"/>
</dbReference>
<dbReference type="AlphaFoldDB" id="A0A655P899"/>
<sequence>MLTTGIHRIKRHLLIGGPLRQQLNKLPCAKFISQQIGRQISDSPSCHGSIAYRLRQIDRVVSGHFNGLIVSISAE</sequence>
<gene>
    <name evidence="1" type="ORF">ERS013200_02169</name>
</gene>
<organism evidence="1 2">
    <name type="scientific">Vibrio cholerae</name>
    <dbReference type="NCBI Taxonomy" id="666"/>
    <lineage>
        <taxon>Bacteria</taxon>
        <taxon>Pseudomonadati</taxon>
        <taxon>Pseudomonadota</taxon>
        <taxon>Gammaproteobacteria</taxon>
        <taxon>Vibrionales</taxon>
        <taxon>Vibrionaceae</taxon>
        <taxon>Vibrio</taxon>
    </lineage>
</organism>
<protein>
    <submittedName>
        <fullName evidence="1">Uncharacterized protein</fullName>
    </submittedName>
</protein>